<dbReference type="NCBIfam" id="TIGR02532">
    <property type="entry name" value="IV_pilin_GFxxxE"/>
    <property type="match status" value="1"/>
</dbReference>
<dbReference type="AlphaFoldDB" id="A0A5C1E6J9"/>
<dbReference type="PROSITE" id="PS00409">
    <property type="entry name" value="PROKAR_NTER_METHYL"/>
    <property type="match status" value="1"/>
</dbReference>
<gene>
    <name evidence="3" type="primary">pilE</name>
    <name evidence="3" type="ORF">OTERR_07230</name>
</gene>
<dbReference type="Pfam" id="PF07963">
    <property type="entry name" value="N_methyl"/>
    <property type="match status" value="1"/>
</dbReference>
<proteinExistence type="predicted"/>
<dbReference type="GO" id="GO:0015628">
    <property type="term" value="P:protein secretion by the type II secretion system"/>
    <property type="evidence" value="ECO:0007669"/>
    <property type="project" value="InterPro"/>
</dbReference>
<evidence type="ECO:0000313" key="3">
    <source>
        <dbReference type="EMBL" id="QEL64199.1"/>
    </source>
</evidence>
<keyword evidence="2" id="KW-1133">Transmembrane helix</keyword>
<keyword evidence="2" id="KW-0472">Membrane</keyword>
<feature type="transmembrane region" description="Helical" evidence="2">
    <location>
        <begin position="6"/>
        <end position="29"/>
    </location>
</feature>
<dbReference type="SUPFAM" id="SSF54523">
    <property type="entry name" value="Pili subunits"/>
    <property type="match status" value="1"/>
</dbReference>
<dbReference type="GO" id="GO:0015627">
    <property type="term" value="C:type II protein secretion system complex"/>
    <property type="evidence" value="ECO:0007669"/>
    <property type="project" value="InterPro"/>
</dbReference>
<sequence length="145" mass="15708">MRRTGFTLIELLITIAIIGILASVAYPAYTSYVQRGRIAEAMNQLATMRVQLEQYYQDNRNYGSTAAACGNNIGTLDGDAFTFSCNYGTVATNQGFLITATGKAGRGMNGFTFTIDQDNARQTTAFPNASGLPRNCWMSRAGDTC</sequence>
<name>A0A5C1E6J9_9RHOO</name>
<dbReference type="Proteomes" id="UP000323671">
    <property type="component" value="Chromosome"/>
</dbReference>
<dbReference type="PANTHER" id="PTHR30093">
    <property type="entry name" value="GENERAL SECRETION PATHWAY PROTEIN G"/>
    <property type="match status" value="1"/>
</dbReference>
<organism evidence="3 4">
    <name type="scientific">Oryzomicrobium terrae</name>
    <dbReference type="NCBI Taxonomy" id="1735038"/>
    <lineage>
        <taxon>Bacteria</taxon>
        <taxon>Pseudomonadati</taxon>
        <taxon>Pseudomonadota</taxon>
        <taxon>Betaproteobacteria</taxon>
        <taxon>Rhodocyclales</taxon>
        <taxon>Rhodocyclaceae</taxon>
        <taxon>Oryzomicrobium</taxon>
    </lineage>
</organism>
<dbReference type="PRINTS" id="PR00813">
    <property type="entry name" value="BCTERIALGSPG"/>
</dbReference>
<dbReference type="PANTHER" id="PTHR30093:SF47">
    <property type="entry name" value="TYPE IV PILUS NON-CORE MINOR PILIN PILE"/>
    <property type="match status" value="1"/>
</dbReference>
<dbReference type="Gene3D" id="3.30.700.10">
    <property type="entry name" value="Glycoprotein, Type 4 Pilin"/>
    <property type="match status" value="1"/>
</dbReference>
<keyword evidence="2" id="KW-0812">Transmembrane</keyword>
<keyword evidence="1" id="KW-0488">Methylation</keyword>
<protein>
    <submittedName>
        <fullName evidence="3">Type IV pilus assembly protein PilE</fullName>
    </submittedName>
</protein>
<evidence type="ECO:0000313" key="4">
    <source>
        <dbReference type="Proteomes" id="UP000323671"/>
    </source>
</evidence>
<evidence type="ECO:0000256" key="1">
    <source>
        <dbReference type="ARBA" id="ARBA00022481"/>
    </source>
</evidence>
<dbReference type="Pfam" id="PF16732">
    <property type="entry name" value="ComP_DUS"/>
    <property type="match status" value="1"/>
</dbReference>
<keyword evidence="4" id="KW-1185">Reference proteome</keyword>
<dbReference type="EMBL" id="CP022579">
    <property type="protein sequence ID" value="QEL64199.1"/>
    <property type="molecule type" value="Genomic_DNA"/>
</dbReference>
<reference evidence="3 4" key="1">
    <citation type="submission" date="2017-07" db="EMBL/GenBank/DDBJ databases">
        <title>Complete genome sequence of Oryzomicrobium terrae TPP412.</title>
        <authorList>
            <person name="Chiu L.-W."/>
            <person name="Lo K.-J."/>
            <person name="Tsai Y.-M."/>
            <person name="Lin S.-S."/>
            <person name="Kuo C.-H."/>
            <person name="Liu C.-T."/>
        </authorList>
    </citation>
    <scope>NUCLEOTIDE SEQUENCE [LARGE SCALE GENOMIC DNA]</scope>
    <source>
        <strain evidence="3 4">TPP412</strain>
    </source>
</reference>
<dbReference type="RefSeq" id="WP_054621590.1">
    <property type="nucleotide sequence ID" value="NZ_CP022579.1"/>
</dbReference>
<dbReference type="InterPro" id="IPR000983">
    <property type="entry name" value="Bac_GSPG_pilin"/>
</dbReference>
<dbReference type="InterPro" id="IPR045584">
    <property type="entry name" value="Pilin-like"/>
</dbReference>
<accession>A0A5C1E6J9</accession>
<dbReference type="KEGG" id="otr:OTERR_07230"/>
<dbReference type="InterPro" id="IPR031982">
    <property type="entry name" value="PilE-like"/>
</dbReference>
<dbReference type="GO" id="GO:0043683">
    <property type="term" value="P:type IV pilus assembly"/>
    <property type="evidence" value="ECO:0007669"/>
    <property type="project" value="InterPro"/>
</dbReference>
<dbReference type="InterPro" id="IPR012902">
    <property type="entry name" value="N_methyl_site"/>
</dbReference>
<evidence type="ECO:0000256" key="2">
    <source>
        <dbReference type="SAM" id="Phobius"/>
    </source>
</evidence>